<evidence type="ECO:0000256" key="9">
    <source>
        <dbReference type="ARBA" id="ARBA00023180"/>
    </source>
</evidence>
<feature type="region of interest" description="Disordered" evidence="11">
    <location>
        <begin position="582"/>
        <end position="670"/>
    </location>
</feature>
<feature type="compositionally biased region" description="Basic and acidic residues" evidence="11">
    <location>
        <begin position="636"/>
        <end position="650"/>
    </location>
</feature>
<evidence type="ECO:0000256" key="7">
    <source>
        <dbReference type="ARBA" id="ARBA00023136"/>
    </source>
</evidence>
<dbReference type="InterPro" id="IPR050726">
    <property type="entry name" value="mGluR"/>
</dbReference>
<evidence type="ECO:0000256" key="11">
    <source>
        <dbReference type="SAM" id="MobiDB-lite"/>
    </source>
</evidence>
<comment type="subcellular location">
    <subcellularLocation>
        <location evidence="1">Cell membrane</location>
        <topology evidence="1">Multi-pass membrane protein</topology>
    </subcellularLocation>
</comment>
<keyword evidence="8" id="KW-0675">Receptor</keyword>
<feature type="non-terminal residue" evidence="14">
    <location>
        <position position="1"/>
    </location>
</feature>
<dbReference type="OrthoDB" id="425344at2759"/>
<dbReference type="InterPro" id="IPR038550">
    <property type="entry name" value="GPCR_3_9-Cys_sf"/>
</dbReference>
<evidence type="ECO:0000256" key="5">
    <source>
        <dbReference type="ARBA" id="ARBA00022989"/>
    </source>
</evidence>
<keyword evidence="9" id="KW-0325">Glycoprotein</keyword>
<reference evidence="14" key="1">
    <citation type="submission" date="2015-07" db="EMBL/GenBank/DDBJ databases">
        <title>MeaNS - Measles Nucleotide Surveillance Program.</title>
        <authorList>
            <person name="Tran T."/>
            <person name="Druce J."/>
        </authorList>
    </citation>
    <scope>NUCLEOTIDE SEQUENCE</scope>
    <source>
        <strain evidence="14">UCB-OBI-ISO-001</strain>
        <tissue evidence="14">Gonad</tissue>
    </source>
</reference>
<dbReference type="InterPro" id="IPR011500">
    <property type="entry name" value="GPCR_3_9-Cys_dom"/>
</dbReference>
<evidence type="ECO:0000256" key="2">
    <source>
        <dbReference type="ARBA" id="ARBA00007242"/>
    </source>
</evidence>
<dbReference type="InterPro" id="IPR017979">
    <property type="entry name" value="GPCR_3_CS"/>
</dbReference>
<dbReference type="AlphaFoldDB" id="A0A0L8I9C9"/>
<dbReference type="SUPFAM" id="SSF53822">
    <property type="entry name" value="Periplasmic binding protein-like I"/>
    <property type="match status" value="1"/>
</dbReference>
<evidence type="ECO:0000256" key="1">
    <source>
        <dbReference type="ARBA" id="ARBA00004651"/>
    </source>
</evidence>
<dbReference type="InterPro" id="IPR028082">
    <property type="entry name" value="Peripla_BP_I"/>
</dbReference>
<keyword evidence="10" id="KW-0807">Transducer</keyword>
<name>A0A0L8I9C9_OCTBM</name>
<feature type="transmembrane region" description="Helical" evidence="12">
    <location>
        <begin position="353"/>
        <end position="374"/>
    </location>
</feature>
<dbReference type="PROSITE" id="PS00981">
    <property type="entry name" value="G_PROTEIN_RECEP_F3_3"/>
    <property type="match status" value="1"/>
</dbReference>
<dbReference type="InterPro" id="IPR001828">
    <property type="entry name" value="ANF_lig-bd_rcpt"/>
</dbReference>
<dbReference type="PRINTS" id="PR00593">
    <property type="entry name" value="MTABOTROPICR"/>
</dbReference>
<dbReference type="InterPro" id="IPR017978">
    <property type="entry name" value="GPCR_3_C"/>
</dbReference>
<dbReference type="Pfam" id="PF01094">
    <property type="entry name" value="ANF_receptor"/>
    <property type="match status" value="1"/>
</dbReference>
<feature type="transmembrane region" description="Helical" evidence="12">
    <location>
        <begin position="395"/>
        <end position="417"/>
    </location>
</feature>
<feature type="region of interest" description="Disordered" evidence="11">
    <location>
        <begin position="863"/>
        <end position="884"/>
    </location>
</feature>
<protein>
    <recommendedName>
        <fullName evidence="13">G-protein coupled receptors family 3 profile domain-containing protein</fullName>
    </recommendedName>
</protein>
<dbReference type="Pfam" id="PF07562">
    <property type="entry name" value="NCD3G"/>
    <property type="match status" value="1"/>
</dbReference>
<feature type="domain" description="G-protein coupled receptors family 3 profile" evidence="13">
    <location>
        <begin position="283"/>
        <end position="544"/>
    </location>
</feature>
<dbReference type="GO" id="GO:0004930">
    <property type="term" value="F:G protein-coupled receptor activity"/>
    <property type="evidence" value="ECO:0007669"/>
    <property type="project" value="UniProtKB-KW"/>
</dbReference>
<proteinExistence type="inferred from homology"/>
<evidence type="ECO:0000256" key="6">
    <source>
        <dbReference type="ARBA" id="ARBA00023040"/>
    </source>
</evidence>
<evidence type="ECO:0000313" key="14">
    <source>
        <dbReference type="EMBL" id="KOF98057.1"/>
    </source>
</evidence>
<dbReference type="Gene3D" id="2.10.50.30">
    <property type="entry name" value="GPCR, family 3, nine cysteines domain"/>
    <property type="match status" value="1"/>
</dbReference>
<dbReference type="Pfam" id="PF00003">
    <property type="entry name" value="7tm_3"/>
    <property type="match status" value="1"/>
</dbReference>
<accession>A0A0L8I9C9</accession>
<feature type="transmembrane region" description="Helical" evidence="12">
    <location>
        <begin position="284"/>
        <end position="309"/>
    </location>
</feature>
<feature type="transmembrane region" description="Helical" evidence="12">
    <location>
        <begin position="502"/>
        <end position="522"/>
    </location>
</feature>
<dbReference type="FunFam" id="2.10.50.30:FF:000001">
    <property type="entry name" value="metabotropic glutamate receptor 1"/>
    <property type="match status" value="1"/>
</dbReference>
<dbReference type="GO" id="GO:0005886">
    <property type="term" value="C:plasma membrane"/>
    <property type="evidence" value="ECO:0007669"/>
    <property type="project" value="UniProtKB-SubCell"/>
</dbReference>
<dbReference type="InterPro" id="IPR000337">
    <property type="entry name" value="GPCR_3"/>
</dbReference>
<dbReference type="CDD" id="cd15285">
    <property type="entry name" value="7tmC_mGluR_group1"/>
    <property type="match status" value="1"/>
</dbReference>
<evidence type="ECO:0000256" key="3">
    <source>
        <dbReference type="ARBA" id="ARBA00022475"/>
    </source>
</evidence>
<keyword evidence="7 12" id="KW-0472">Membrane</keyword>
<sequence length="966" mass="106674">DGWATRPDVVKKNMEEAAGGISIKLYSPSISYFDHHFLNLKPYNNSRNPWFQEFWQEKFQCYLEGSERKPDYTEPCTGKEVMEDFEQDPKLGFVRKAVYTMAYALHAMQQNLCHGKPGMCEAMINIQGTTYFKYLMNTSFTSYFGEEVHFDESGDPPGRYDIMNFQQFESDGEENATYAYVKVGSWNNGRLEMNDSNIFWPSVGRGITKVIESVCSKPCQKGFIKKTHAGRTTCCWTCTQCEPNEILLDESRCKACSKGWWPNANLTACRMIRIEHMNWHFTEAIIAIAMACIGILTTCFVGVVFIRYNDTPVVKASTRELSYIILGGIIFALTSNFVLVAKPTIVSCYFTRIIPGLSFACIYGALVTKTNRIARILEGSKKIMTKKPRFMSASAQVVITCLLIGIESTIITVMLVIEPADSTFYYPTEKRVILLCNTSPAGTIVPLGFDLFLIMMCTLYAVKTRNLPENFNEAKFIGFTMYTTCVIWLGFLPIYFESESKVFTMCVSVSLSAIVALVLLFFPKVYIIIYCPEKNTRSAFTTSKDVRCHIGNTGRSFSSSDSLDGYRDMLTKRRQRSLIDRWKTRGLQKRGQTPSPNPSLMGRISSNPSTQGYLKQDGVRSHSFPKLNPSSQTYSWKDRVAAAPDTRDTEPPNNMTISKYANPMDESQPKSNILRKRSSHIQDTGCQTDAEILGMLLAFLRNHIGGISDAESGEKSFFSGLNDKMVTFSTNDAICNQESMSTNRHYSITPLPLSESPKGACIDCIPGNTLASEKSPLLSADDDADTLSLGDTNLESGKEFSFSSSLREFPFMLKRRQKAKHAHNESDVSEMSWMAQSSGQESIQSTPDNCLFPSVSESPNLLNAADRKSVLTPQSSYESRDNDKSCNGYEPLVVTVSVTPSTSAAAAALAAGMATGVRETAAKVGGGAAALDKPLHTAPHASSSASSSAAAAAAMAGSVANTNAAV</sequence>
<dbReference type="PROSITE" id="PS50259">
    <property type="entry name" value="G_PROTEIN_RECEP_F3_4"/>
    <property type="match status" value="1"/>
</dbReference>
<dbReference type="PRINTS" id="PR00248">
    <property type="entry name" value="GPCRMGR"/>
</dbReference>
<organism evidence="14">
    <name type="scientific">Octopus bimaculoides</name>
    <name type="common">California two-spotted octopus</name>
    <dbReference type="NCBI Taxonomy" id="37653"/>
    <lineage>
        <taxon>Eukaryota</taxon>
        <taxon>Metazoa</taxon>
        <taxon>Spiralia</taxon>
        <taxon>Lophotrochozoa</taxon>
        <taxon>Mollusca</taxon>
        <taxon>Cephalopoda</taxon>
        <taxon>Coleoidea</taxon>
        <taxon>Octopodiformes</taxon>
        <taxon>Octopoda</taxon>
        <taxon>Incirrata</taxon>
        <taxon>Octopodidae</taxon>
        <taxon>Octopus</taxon>
    </lineage>
</organism>
<evidence type="ECO:0000256" key="8">
    <source>
        <dbReference type="ARBA" id="ARBA00023170"/>
    </source>
</evidence>
<keyword evidence="4 12" id="KW-0812">Transmembrane</keyword>
<keyword evidence="5 12" id="KW-1133">Transmembrane helix</keyword>
<keyword evidence="3" id="KW-1003">Cell membrane</keyword>
<feature type="transmembrane region" description="Helical" evidence="12">
    <location>
        <begin position="444"/>
        <end position="462"/>
    </location>
</feature>
<dbReference type="Gene3D" id="3.40.50.2300">
    <property type="match status" value="1"/>
</dbReference>
<feature type="transmembrane region" description="Helical" evidence="12">
    <location>
        <begin position="474"/>
        <end position="496"/>
    </location>
</feature>
<keyword evidence="6" id="KW-0297">G-protein coupled receptor</keyword>
<gene>
    <name evidence="14" type="ORF">OCBIM_22027483mg</name>
</gene>
<feature type="non-terminal residue" evidence="14">
    <location>
        <position position="966"/>
    </location>
</feature>
<dbReference type="InterPro" id="IPR000162">
    <property type="entry name" value="GPCR_3_mtglu_rcpt"/>
</dbReference>
<evidence type="ECO:0000256" key="4">
    <source>
        <dbReference type="ARBA" id="ARBA00022692"/>
    </source>
</evidence>
<comment type="similarity">
    <text evidence="2">Belongs to the G-protein coupled receptor 3 family.</text>
</comment>
<evidence type="ECO:0000256" key="10">
    <source>
        <dbReference type="ARBA" id="ARBA00023224"/>
    </source>
</evidence>
<feature type="compositionally biased region" description="Polar residues" evidence="11">
    <location>
        <begin position="604"/>
        <end position="613"/>
    </location>
</feature>
<dbReference type="PANTHER" id="PTHR24060">
    <property type="entry name" value="METABOTROPIC GLUTAMATE RECEPTOR"/>
    <property type="match status" value="1"/>
</dbReference>
<dbReference type="EMBL" id="KQ416225">
    <property type="protein sequence ID" value="KOF98057.1"/>
    <property type="molecule type" value="Genomic_DNA"/>
</dbReference>
<evidence type="ECO:0000256" key="12">
    <source>
        <dbReference type="SAM" id="Phobius"/>
    </source>
</evidence>
<evidence type="ECO:0000259" key="13">
    <source>
        <dbReference type="PROSITE" id="PS50259"/>
    </source>
</evidence>
<feature type="transmembrane region" description="Helical" evidence="12">
    <location>
        <begin position="321"/>
        <end position="341"/>
    </location>
</feature>